<feature type="binding site" evidence="7">
    <location>
        <position position="285"/>
    </location>
    <ligand>
        <name>(6S)-NADPHX</name>
        <dbReference type="ChEBI" id="CHEBI:64076"/>
    </ligand>
</feature>
<dbReference type="EC" id="4.2.1.93" evidence="7"/>
<dbReference type="NCBIfam" id="TIGR00196">
    <property type="entry name" value="yjeF_cterm"/>
    <property type="match status" value="1"/>
</dbReference>
<keyword evidence="2 7" id="KW-0067">ATP-binding</keyword>
<sequence>MPFLTTCKILLAYRVAFRRYITICGSVLGQESVPGGSDFGRSIPIINMAKSGKSSIAGVNEFQRYVCSVVPVLHFGSHKGQCGRIGVVGGSDYFVGAAYFASMSALRLGADLVYVFTTKSAAAPLKTYSPDLMVHPCLDSKDCNKLVIKTLPKLHSLVIGCGLSLEPDVQTAVSFIIEQAKELNLPIVIDASAFPLIVTKLDLIRGYRRAILTPNFSEFKRLYKSALKEEFTLSQPVPEAVEAMASNLGNVTIVAKGAVDIISDGLNLVVCDETGSPRRCGGQGDVLAGLLGTFSCWAFNAEVNGSLKNCPLAPSVVASLGASMVTRRCARNAFKKMRRSTLTPDILDEIRDGFAALFPVD</sequence>
<dbReference type="SUPFAM" id="SSF53613">
    <property type="entry name" value="Ribokinase-like"/>
    <property type="match status" value="1"/>
</dbReference>
<keyword evidence="3" id="KW-0521">NADP</keyword>
<dbReference type="PROSITE" id="PS51383">
    <property type="entry name" value="YJEF_C_3"/>
    <property type="match status" value="1"/>
</dbReference>
<evidence type="ECO:0000313" key="10">
    <source>
        <dbReference type="Proteomes" id="UP000192247"/>
    </source>
</evidence>
<protein>
    <recommendedName>
        <fullName evidence="7">ATP-dependent (S)-NAD(P)H-hydrate dehydratase</fullName>
        <ecNumber evidence="7">4.2.1.93</ecNumber>
    </recommendedName>
    <alternativeName>
        <fullName evidence="7">ATP-dependent NAD(P)HX dehydratase</fullName>
    </alternativeName>
</protein>
<evidence type="ECO:0000256" key="7">
    <source>
        <dbReference type="HAMAP-Rule" id="MF_03157"/>
    </source>
</evidence>
<evidence type="ECO:0000256" key="6">
    <source>
        <dbReference type="ARBA" id="ARBA00047472"/>
    </source>
</evidence>
<dbReference type="PANTHER" id="PTHR12592:SF0">
    <property type="entry name" value="ATP-DEPENDENT (S)-NAD(P)H-HYDRATE DEHYDRATASE"/>
    <property type="match status" value="1"/>
</dbReference>
<keyword evidence="5 7" id="KW-0456">Lyase</keyword>
<proteinExistence type="inferred from homology"/>
<feature type="binding site" evidence="7">
    <location>
        <position position="162"/>
    </location>
    <ligand>
        <name>(6S)-NADPHX</name>
        <dbReference type="ChEBI" id="CHEBI:64076"/>
    </ligand>
</feature>
<keyword evidence="1 7" id="KW-0547">Nucleotide-binding</keyword>
<dbReference type="STRING" id="418985.A0A1V9X1C0"/>
<dbReference type="FunCoup" id="A0A1V9X1C0">
    <property type="interactions" value="232"/>
</dbReference>
<dbReference type="PROSITE" id="PS01050">
    <property type="entry name" value="YJEF_C_2"/>
    <property type="match status" value="1"/>
</dbReference>
<feature type="domain" description="YjeF C-terminal" evidence="8">
    <location>
        <begin position="62"/>
        <end position="357"/>
    </location>
</feature>
<dbReference type="OrthoDB" id="8110916at2759"/>
<dbReference type="GO" id="GO:0005524">
    <property type="term" value="F:ATP binding"/>
    <property type="evidence" value="ECO:0007669"/>
    <property type="project" value="UniProtKB-KW"/>
</dbReference>
<evidence type="ECO:0000256" key="2">
    <source>
        <dbReference type="ARBA" id="ARBA00022840"/>
    </source>
</evidence>
<feature type="binding site" evidence="7">
    <location>
        <begin position="256"/>
        <end position="260"/>
    </location>
    <ligand>
        <name>ATP</name>
        <dbReference type="ChEBI" id="CHEBI:30616"/>
    </ligand>
</feature>
<dbReference type="Gene3D" id="3.40.1190.20">
    <property type="match status" value="1"/>
</dbReference>
<dbReference type="HAMAP" id="MF_01965">
    <property type="entry name" value="NADHX_dehydratase"/>
    <property type="match status" value="1"/>
</dbReference>
<dbReference type="Pfam" id="PF01256">
    <property type="entry name" value="Carb_kinase"/>
    <property type="match status" value="1"/>
</dbReference>
<dbReference type="GO" id="GO:0110051">
    <property type="term" value="P:metabolite repair"/>
    <property type="evidence" value="ECO:0007669"/>
    <property type="project" value="TreeGrafter"/>
</dbReference>
<keyword evidence="7" id="KW-0597">Phosphoprotein</keyword>
<dbReference type="GO" id="GO:0047453">
    <property type="term" value="F:ATP-dependent NAD(P)H-hydrate dehydratase activity"/>
    <property type="evidence" value="ECO:0007669"/>
    <property type="project" value="UniProtKB-UniRule"/>
</dbReference>
<dbReference type="AlphaFoldDB" id="A0A1V9X1C0"/>
<organism evidence="9 10">
    <name type="scientific">Tropilaelaps mercedesae</name>
    <dbReference type="NCBI Taxonomy" id="418985"/>
    <lineage>
        <taxon>Eukaryota</taxon>
        <taxon>Metazoa</taxon>
        <taxon>Ecdysozoa</taxon>
        <taxon>Arthropoda</taxon>
        <taxon>Chelicerata</taxon>
        <taxon>Arachnida</taxon>
        <taxon>Acari</taxon>
        <taxon>Parasitiformes</taxon>
        <taxon>Mesostigmata</taxon>
        <taxon>Gamasina</taxon>
        <taxon>Dermanyssoidea</taxon>
        <taxon>Laelapidae</taxon>
        <taxon>Tropilaelaps</taxon>
    </lineage>
</organism>
<feature type="binding site" evidence="7">
    <location>
        <begin position="215"/>
        <end position="221"/>
    </location>
    <ligand>
        <name>(6S)-NADPHX</name>
        <dbReference type="ChEBI" id="CHEBI:64076"/>
    </ligand>
</feature>
<evidence type="ECO:0000256" key="1">
    <source>
        <dbReference type="ARBA" id="ARBA00022741"/>
    </source>
</evidence>
<reference evidence="9 10" key="1">
    <citation type="journal article" date="2017" name="Gigascience">
        <title>Draft genome of the honey bee ectoparasitic mite, Tropilaelaps mercedesae, is shaped by the parasitic life history.</title>
        <authorList>
            <person name="Dong X."/>
            <person name="Armstrong S.D."/>
            <person name="Xia D."/>
            <person name="Makepeace B.L."/>
            <person name="Darby A.C."/>
            <person name="Kadowaki T."/>
        </authorList>
    </citation>
    <scope>NUCLEOTIDE SEQUENCE [LARGE SCALE GENOMIC DNA]</scope>
    <source>
        <strain evidence="9">Wuxi-XJTLU</strain>
    </source>
</reference>
<dbReference type="InterPro" id="IPR000631">
    <property type="entry name" value="CARKD"/>
</dbReference>
<comment type="catalytic activity">
    <reaction evidence="7">
        <text>(6S)-NADHX + ATP = ADP + phosphate + NADH + H(+)</text>
        <dbReference type="Rhea" id="RHEA:19017"/>
        <dbReference type="ChEBI" id="CHEBI:15378"/>
        <dbReference type="ChEBI" id="CHEBI:30616"/>
        <dbReference type="ChEBI" id="CHEBI:43474"/>
        <dbReference type="ChEBI" id="CHEBI:57945"/>
        <dbReference type="ChEBI" id="CHEBI:64074"/>
        <dbReference type="ChEBI" id="CHEBI:456216"/>
        <dbReference type="EC" id="4.2.1.93"/>
    </reaction>
</comment>
<keyword evidence="10" id="KW-1185">Reference proteome</keyword>
<keyword evidence="4 7" id="KW-0520">NAD</keyword>
<evidence type="ECO:0000256" key="5">
    <source>
        <dbReference type="ARBA" id="ARBA00023239"/>
    </source>
</evidence>
<comment type="catalytic activity">
    <reaction evidence="6 7">
        <text>(6S)-NADPHX + ATP = ADP + phosphate + NADPH + H(+)</text>
        <dbReference type="Rhea" id="RHEA:32231"/>
        <dbReference type="ChEBI" id="CHEBI:15378"/>
        <dbReference type="ChEBI" id="CHEBI:30616"/>
        <dbReference type="ChEBI" id="CHEBI:43474"/>
        <dbReference type="ChEBI" id="CHEBI:57783"/>
        <dbReference type="ChEBI" id="CHEBI:64076"/>
        <dbReference type="ChEBI" id="CHEBI:456216"/>
        <dbReference type="EC" id="4.2.1.93"/>
    </reaction>
</comment>
<comment type="caution">
    <text evidence="9">The sequence shown here is derived from an EMBL/GenBank/DDBJ whole genome shotgun (WGS) entry which is preliminary data.</text>
</comment>
<comment type="cofactor">
    <cofactor evidence="7">
        <name>Mg(2+)</name>
        <dbReference type="ChEBI" id="CHEBI:18420"/>
    </cofactor>
</comment>
<dbReference type="GO" id="GO:0046496">
    <property type="term" value="P:nicotinamide nucleotide metabolic process"/>
    <property type="evidence" value="ECO:0007669"/>
    <property type="project" value="UniProtKB-UniRule"/>
</dbReference>
<dbReference type="InterPro" id="IPR029056">
    <property type="entry name" value="Ribokinase-like"/>
</dbReference>
<evidence type="ECO:0000259" key="8">
    <source>
        <dbReference type="PROSITE" id="PS51383"/>
    </source>
</evidence>
<comment type="function">
    <text evidence="7">Catalyzes the dehydration of the S-form of NAD(P)HX at the expense of ATP, which is converted to ADP. Together with NAD(P)HX epimerase, which catalyzes the epimerization of the S- and R-forms, the enzyme allows the repair of both epimers of NAD(P)HX, a damaged form of NAD(P)H that is a result of enzymatic or heat-dependent hydration.</text>
</comment>
<dbReference type="EMBL" id="MNPL01028973">
    <property type="protein sequence ID" value="OQR67385.1"/>
    <property type="molecule type" value="Genomic_DNA"/>
</dbReference>
<comment type="similarity">
    <text evidence="7">Belongs to the NnrD/CARKD family.</text>
</comment>
<gene>
    <name evidence="9" type="ORF">BIW11_13560</name>
</gene>
<evidence type="ECO:0000313" key="9">
    <source>
        <dbReference type="EMBL" id="OQR67385.1"/>
    </source>
</evidence>
<dbReference type="InterPro" id="IPR017953">
    <property type="entry name" value="Carbohydrate_kinase_pred_CS"/>
</dbReference>
<accession>A0A1V9X1C0</accession>
<name>A0A1V9X1C0_9ACAR</name>
<evidence type="ECO:0000256" key="3">
    <source>
        <dbReference type="ARBA" id="ARBA00022857"/>
    </source>
</evidence>
<evidence type="ECO:0000256" key="4">
    <source>
        <dbReference type="ARBA" id="ARBA00023027"/>
    </source>
</evidence>
<dbReference type="InParanoid" id="A0A1V9X1C0"/>
<dbReference type="Proteomes" id="UP000192247">
    <property type="component" value="Unassembled WGS sequence"/>
</dbReference>
<feature type="binding site" evidence="7">
    <location>
        <begin position="275"/>
        <end position="284"/>
    </location>
    <ligand>
        <name>ATP</name>
        <dbReference type="ChEBI" id="CHEBI:30616"/>
    </ligand>
</feature>
<dbReference type="CDD" id="cd01171">
    <property type="entry name" value="YXKO-related"/>
    <property type="match status" value="1"/>
</dbReference>
<dbReference type="PANTHER" id="PTHR12592">
    <property type="entry name" value="ATP-DEPENDENT (S)-NAD(P)H-HYDRATE DEHYDRATASE FAMILY MEMBER"/>
    <property type="match status" value="1"/>
</dbReference>